<keyword evidence="9" id="KW-0663">Pyridoxal phosphate</keyword>
<comment type="catalytic activity">
    <reaction evidence="12">
        <text>(sulfur carrier)-H + L-cysteine = (sulfur carrier)-SH + L-alanine</text>
        <dbReference type="Rhea" id="RHEA:43892"/>
        <dbReference type="Rhea" id="RHEA-COMP:14737"/>
        <dbReference type="Rhea" id="RHEA-COMP:14739"/>
        <dbReference type="ChEBI" id="CHEBI:29917"/>
        <dbReference type="ChEBI" id="CHEBI:35235"/>
        <dbReference type="ChEBI" id="CHEBI:57972"/>
        <dbReference type="ChEBI" id="CHEBI:64428"/>
        <dbReference type="EC" id="2.8.1.7"/>
    </reaction>
</comment>
<dbReference type="InterPro" id="IPR015421">
    <property type="entry name" value="PyrdxlP-dep_Trfase_major"/>
</dbReference>
<evidence type="ECO:0000256" key="3">
    <source>
        <dbReference type="ARBA" id="ARBA00006490"/>
    </source>
</evidence>
<keyword evidence="7" id="KW-0001">2Fe-2S</keyword>
<dbReference type="SUPFAM" id="SSF53383">
    <property type="entry name" value="PLP-dependent transferases"/>
    <property type="match status" value="1"/>
</dbReference>
<dbReference type="GO" id="GO:0051537">
    <property type="term" value="F:2 iron, 2 sulfur cluster binding"/>
    <property type="evidence" value="ECO:0007669"/>
    <property type="project" value="UniProtKB-KW"/>
</dbReference>
<dbReference type="PANTHER" id="PTHR11601">
    <property type="entry name" value="CYSTEINE DESULFURYLASE FAMILY MEMBER"/>
    <property type="match status" value="1"/>
</dbReference>
<keyword evidence="11" id="KW-0411">Iron-sulfur</keyword>
<dbReference type="InterPro" id="IPR000192">
    <property type="entry name" value="Aminotrans_V_dom"/>
</dbReference>
<comment type="caution">
    <text evidence="15">The sequence shown here is derived from an EMBL/GenBank/DDBJ whole genome shotgun (WGS) entry which is preliminary data.</text>
</comment>
<keyword evidence="6" id="KW-0808">Transferase</keyword>
<dbReference type="GO" id="GO:0016226">
    <property type="term" value="P:iron-sulfur cluster assembly"/>
    <property type="evidence" value="ECO:0007669"/>
    <property type="project" value="TreeGrafter"/>
</dbReference>
<evidence type="ECO:0000256" key="11">
    <source>
        <dbReference type="ARBA" id="ARBA00023014"/>
    </source>
</evidence>
<evidence type="ECO:0000256" key="5">
    <source>
        <dbReference type="ARBA" id="ARBA00013558"/>
    </source>
</evidence>
<evidence type="ECO:0000313" key="15">
    <source>
        <dbReference type="EMBL" id="GEQ96858.1"/>
    </source>
</evidence>
<dbReference type="InterPro" id="IPR015422">
    <property type="entry name" value="PyrdxlP-dep_Trfase_small"/>
</dbReference>
<organism evidence="15 16">
    <name type="scientific">Iodidimonas gelatinilytica</name>
    <dbReference type="NCBI Taxonomy" id="1236966"/>
    <lineage>
        <taxon>Bacteria</taxon>
        <taxon>Pseudomonadati</taxon>
        <taxon>Pseudomonadota</taxon>
        <taxon>Alphaproteobacteria</taxon>
        <taxon>Iodidimonadales</taxon>
        <taxon>Iodidimonadaceae</taxon>
        <taxon>Iodidimonas</taxon>
    </lineage>
</organism>
<accession>A0A5A7MPL3</accession>
<dbReference type="Pfam" id="PF00266">
    <property type="entry name" value="Aminotran_5"/>
    <property type="match status" value="1"/>
</dbReference>
<dbReference type="Gene3D" id="1.10.260.50">
    <property type="match status" value="1"/>
</dbReference>
<evidence type="ECO:0000256" key="4">
    <source>
        <dbReference type="ARBA" id="ARBA00012239"/>
    </source>
</evidence>
<dbReference type="InterPro" id="IPR016454">
    <property type="entry name" value="Cysteine_dSase"/>
</dbReference>
<proteinExistence type="inferred from homology"/>
<dbReference type="Gene3D" id="3.40.640.10">
    <property type="entry name" value="Type I PLP-dependent aspartate aminotransferase-like (Major domain)"/>
    <property type="match status" value="1"/>
</dbReference>
<reference evidence="15 16" key="1">
    <citation type="submission" date="2019-09" db="EMBL/GenBank/DDBJ databases">
        <title>NBRP : Genome information of microbial organism related human and environment.</title>
        <authorList>
            <person name="Hattori M."/>
            <person name="Oshima K."/>
            <person name="Inaba H."/>
            <person name="Suda W."/>
            <person name="Sakamoto M."/>
            <person name="Iino T."/>
            <person name="Kitahara M."/>
            <person name="Oshida Y."/>
            <person name="Iida T."/>
            <person name="Kudo T."/>
            <person name="Itoh T."/>
            <person name="Ohkuma M."/>
        </authorList>
    </citation>
    <scope>NUCLEOTIDE SEQUENCE [LARGE SCALE GENOMIC DNA]</scope>
    <source>
        <strain evidence="15 16">Hi-2</strain>
    </source>
</reference>
<evidence type="ECO:0000256" key="8">
    <source>
        <dbReference type="ARBA" id="ARBA00022723"/>
    </source>
</evidence>
<dbReference type="EC" id="2.8.1.7" evidence="4"/>
<evidence type="ECO:0000259" key="14">
    <source>
        <dbReference type="Pfam" id="PF00266"/>
    </source>
</evidence>
<dbReference type="PROSITE" id="PS00595">
    <property type="entry name" value="AA_TRANSFER_CLASS_5"/>
    <property type="match status" value="1"/>
</dbReference>
<protein>
    <recommendedName>
        <fullName evidence="5">Cysteine desulfurase</fullName>
        <ecNumber evidence="4">2.8.1.7</ecNumber>
    </recommendedName>
</protein>
<comment type="function">
    <text evidence="2">Catalyzes the removal of elemental sulfur atoms from cysteine to produce alanine. Seems to participate in the biosynthesis of the nitrogenase metalloclusters by providing the inorganic sulfur required for the Fe-S core formation.</text>
</comment>
<dbReference type="RefSeq" id="WP_149999441.1">
    <property type="nucleotide sequence ID" value="NZ_BKCL01000001.1"/>
</dbReference>
<feature type="domain" description="Aminotransferase class V" evidence="14">
    <location>
        <begin position="7"/>
        <end position="369"/>
    </location>
</feature>
<dbReference type="GO" id="GO:0046872">
    <property type="term" value="F:metal ion binding"/>
    <property type="evidence" value="ECO:0007669"/>
    <property type="project" value="UniProtKB-KW"/>
</dbReference>
<dbReference type="PANTHER" id="PTHR11601:SF34">
    <property type="entry name" value="CYSTEINE DESULFURASE"/>
    <property type="match status" value="1"/>
</dbReference>
<keyword evidence="8" id="KW-0479">Metal-binding</keyword>
<dbReference type="AlphaFoldDB" id="A0A5A7MPL3"/>
<evidence type="ECO:0000256" key="1">
    <source>
        <dbReference type="ARBA" id="ARBA00001933"/>
    </source>
</evidence>
<dbReference type="Gene3D" id="3.90.1150.10">
    <property type="entry name" value="Aspartate Aminotransferase, domain 1"/>
    <property type="match status" value="1"/>
</dbReference>
<evidence type="ECO:0000256" key="10">
    <source>
        <dbReference type="ARBA" id="ARBA00023004"/>
    </source>
</evidence>
<evidence type="ECO:0000313" key="16">
    <source>
        <dbReference type="Proteomes" id="UP000322084"/>
    </source>
</evidence>
<evidence type="ECO:0000256" key="12">
    <source>
        <dbReference type="ARBA" id="ARBA00050776"/>
    </source>
</evidence>
<sequence>MAPKTPIYMDYQATTPLDPKVFTVMQRWFVEGFGNPHSSTHRYGWEAEAAVEEARKSVAGLINADAKSVFFTSGATESNNLAIKGVMEALSAQKPHLIIPVTEHKCVVESAQAVTRHGARVTWLPVKPDGLIDLDLLAQALSDDTALVSVMAVNNEIGVIQPVAEIGALCRKAGVYFHCDAAQAFGKIPLDVDGMNIDLMSISGHKIYGPKGIGAIYLRRARPRVRFVPQMAGGGQEGGVRSGTLSPALCVGLGQAASIAKTRMQSDQAHINDLAKRFLHPIEQAFPQVILNGDRHARFWGNINLSFPGVDGDLLLSSLRDLAVSSGAACASATSGPSYVLEAIGRSRKDALSSIRFGIGRFTTPEEIDFAARTVITALTELGWDKKEHGVGAW</sequence>
<evidence type="ECO:0000256" key="7">
    <source>
        <dbReference type="ARBA" id="ARBA00022714"/>
    </source>
</evidence>
<dbReference type="GO" id="GO:0005829">
    <property type="term" value="C:cytosol"/>
    <property type="evidence" value="ECO:0007669"/>
    <property type="project" value="TreeGrafter"/>
</dbReference>
<keyword evidence="10" id="KW-0408">Iron</keyword>
<comment type="cofactor">
    <cofactor evidence="1 13">
        <name>pyridoxal 5'-phosphate</name>
        <dbReference type="ChEBI" id="CHEBI:597326"/>
    </cofactor>
</comment>
<dbReference type="PIRSF" id="PIRSF005572">
    <property type="entry name" value="NifS"/>
    <property type="match status" value="1"/>
</dbReference>
<name>A0A5A7MPL3_9PROT</name>
<dbReference type="Proteomes" id="UP000322084">
    <property type="component" value="Unassembled WGS sequence"/>
</dbReference>
<dbReference type="GO" id="GO:0031071">
    <property type="term" value="F:cysteine desulfurase activity"/>
    <property type="evidence" value="ECO:0007669"/>
    <property type="project" value="UniProtKB-EC"/>
</dbReference>
<evidence type="ECO:0000256" key="13">
    <source>
        <dbReference type="RuleBase" id="RU004504"/>
    </source>
</evidence>
<comment type="similarity">
    <text evidence="3">Belongs to the class-V pyridoxal-phosphate-dependent aminotransferase family. NifS/IscS subfamily.</text>
</comment>
<dbReference type="InterPro" id="IPR020578">
    <property type="entry name" value="Aminotrans_V_PyrdxlP_BS"/>
</dbReference>
<gene>
    <name evidence="15" type="primary">iscS</name>
    <name evidence="15" type="ORF">JCM17844_04950</name>
</gene>
<evidence type="ECO:0000256" key="2">
    <source>
        <dbReference type="ARBA" id="ARBA00003120"/>
    </source>
</evidence>
<evidence type="ECO:0000256" key="9">
    <source>
        <dbReference type="ARBA" id="ARBA00022898"/>
    </source>
</evidence>
<dbReference type="InterPro" id="IPR015424">
    <property type="entry name" value="PyrdxlP-dep_Trfase"/>
</dbReference>
<evidence type="ECO:0000256" key="6">
    <source>
        <dbReference type="ARBA" id="ARBA00022679"/>
    </source>
</evidence>
<dbReference type="FunFam" id="3.40.640.10:FF:000003">
    <property type="entry name" value="Cysteine desulfurase IscS"/>
    <property type="match status" value="1"/>
</dbReference>
<dbReference type="EMBL" id="BKCL01000001">
    <property type="protein sequence ID" value="GEQ96858.1"/>
    <property type="molecule type" value="Genomic_DNA"/>
</dbReference>